<dbReference type="Gene3D" id="3.30.1370.120">
    <property type="match status" value="1"/>
</dbReference>
<dbReference type="EMBL" id="NRSJ01000011">
    <property type="protein sequence ID" value="MBK1704553.1"/>
    <property type="molecule type" value="Genomic_DNA"/>
</dbReference>
<feature type="signal peptide" evidence="1">
    <location>
        <begin position="1"/>
        <end position="23"/>
    </location>
</feature>
<feature type="domain" description="NolW-like" evidence="2">
    <location>
        <begin position="27"/>
        <end position="85"/>
    </location>
</feature>
<comment type="caution">
    <text evidence="3">The sequence shown here is derived from an EMBL/GenBank/DDBJ whole genome shotgun (WGS) entry which is preliminary data.</text>
</comment>
<dbReference type="RefSeq" id="WP_200345754.1">
    <property type="nucleotide sequence ID" value="NZ_NRSJ01000011.1"/>
</dbReference>
<evidence type="ECO:0000313" key="4">
    <source>
        <dbReference type="Proteomes" id="UP001296776"/>
    </source>
</evidence>
<evidence type="ECO:0000256" key="1">
    <source>
        <dbReference type="SAM" id="SignalP"/>
    </source>
</evidence>
<evidence type="ECO:0000259" key="2">
    <source>
        <dbReference type="Pfam" id="PF03958"/>
    </source>
</evidence>
<protein>
    <recommendedName>
        <fullName evidence="2">NolW-like domain-containing protein</fullName>
    </recommendedName>
</protein>
<feature type="chain" id="PRO_5042528422" description="NolW-like domain-containing protein" evidence="1">
    <location>
        <begin position="24"/>
        <end position="245"/>
    </location>
</feature>
<sequence length="245" mass="27295">MPKPLRLLAGLVLCLCAGLAASALENRVFELEHQRADAVVPQLQDLYGGEIQLSATGQTLVVRAQSERLSEIETLLRQIDRPPRQVTLSLRHRSTAKPNGRDRYSAGVYSTGRDSTRSLTVLDGRVAQITSGRIARVPIAERSGWRPAVLLEEIEMTSGFLIQPSVINDDQVELRITAVQDGPLRGRGDYETADLTTMRRVRSGEWVELGEEHQRRSARGTNRVYGSQLHDNRLWEVKVDVLPAP</sequence>
<dbReference type="InterPro" id="IPR005644">
    <property type="entry name" value="NolW-like"/>
</dbReference>
<evidence type="ECO:0000313" key="3">
    <source>
        <dbReference type="EMBL" id="MBK1704553.1"/>
    </source>
</evidence>
<gene>
    <name evidence="3" type="ORF">CKO40_08380</name>
</gene>
<dbReference type="Pfam" id="PF03958">
    <property type="entry name" value="Secretin_N"/>
    <property type="match status" value="1"/>
</dbReference>
<organism evidence="3 4">
    <name type="scientific">Halochromatium glycolicum</name>
    <dbReference type="NCBI Taxonomy" id="85075"/>
    <lineage>
        <taxon>Bacteria</taxon>
        <taxon>Pseudomonadati</taxon>
        <taxon>Pseudomonadota</taxon>
        <taxon>Gammaproteobacteria</taxon>
        <taxon>Chromatiales</taxon>
        <taxon>Chromatiaceae</taxon>
        <taxon>Halochromatium</taxon>
    </lineage>
</organism>
<accession>A0AAJ0X9S9</accession>
<keyword evidence="1" id="KW-0732">Signal</keyword>
<name>A0AAJ0X9S9_9GAMM</name>
<dbReference type="AlphaFoldDB" id="A0AAJ0X9S9"/>
<reference evidence="3" key="2">
    <citation type="journal article" date="2020" name="Microorganisms">
        <title>Osmotic Adaptation and Compatible Solute Biosynthesis of Phototrophic Bacteria as Revealed from Genome Analyses.</title>
        <authorList>
            <person name="Imhoff J.F."/>
            <person name="Rahn T."/>
            <person name="Kunzel S."/>
            <person name="Keller A."/>
            <person name="Neulinger S.C."/>
        </authorList>
    </citation>
    <scope>NUCLEOTIDE SEQUENCE</scope>
    <source>
        <strain evidence="3">DSM 11080</strain>
    </source>
</reference>
<proteinExistence type="predicted"/>
<keyword evidence="4" id="KW-1185">Reference proteome</keyword>
<dbReference type="Proteomes" id="UP001296776">
    <property type="component" value="Unassembled WGS sequence"/>
</dbReference>
<reference evidence="3" key="1">
    <citation type="submission" date="2017-08" db="EMBL/GenBank/DDBJ databases">
        <authorList>
            <person name="Imhoff J.F."/>
            <person name="Rahn T."/>
            <person name="Kuenzel S."/>
            <person name="Neulinger S.C."/>
        </authorList>
    </citation>
    <scope>NUCLEOTIDE SEQUENCE</scope>
    <source>
        <strain evidence="3">DSM 11080</strain>
    </source>
</reference>
<dbReference type="InterPro" id="IPR038591">
    <property type="entry name" value="NolW-like_sf"/>
</dbReference>